<evidence type="ECO:0000313" key="3">
    <source>
        <dbReference type="EMBL" id="KAF2894931.1"/>
    </source>
</evidence>
<proteinExistence type="predicted"/>
<dbReference type="InterPro" id="IPR011666">
    <property type="entry name" value="DUF1604"/>
</dbReference>
<organism evidence="3 4">
    <name type="scientific">Ignelater luminosus</name>
    <name type="common">Cucubano</name>
    <name type="synonym">Pyrophorus luminosus</name>
    <dbReference type="NCBI Taxonomy" id="2038154"/>
    <lineage>
        <taxon>Eukaryota</taxon>
        <taxon>Metazoa</taxon>
        <taxon>Ecdysozoa</taxon>
        <taxon>Arthropoda</taxon>
        <taxon>Hexapoda</taxon>
        <taxon>Insecta</taxon>
        <taxon>Pterygota</taxon>
        <taxon>Neoptera</taxon>
        <taxon>Endopterygota</taxon>
        <taxon>Coleoptera</taxon>
        <taxon>Polyphaga</taxon>
        <taxon>Elateriformia</taxon>
        <taxon>Elateroidea</taxon>
        <taxon>Elateridae</taxon>
        <taxon>Agrypninae</taxon>
        <taxon>Pyrophorini</taxon>
        <taxon>Ignelater</taxon>
    </lineage>
</organism>
<comment type="caution">
    <text evidence="3">The sequence shown here is derived from an EMBL/GenBank/DDBJ whole genome shotgun (WGS) entry which is preliminary data.</text>
</comment>
<reference evidence="3" key="1">
    <citation type="submission" date="2019-08" db="EMBL/GenBank/DDBJ databases">
        <title>The genome of the North American firefly Photinus pyralis.</title>
        <authorList>
            <consortium name="Photinus pyralis genome working group"/>
            <person name="Fallon T.R."/>
            <person name="Sander Lower S.E."/>
            <person name="Weng J.-K."/>
        </authorList>
    </citation>
    <scope>NUCLEOTIDE SEQUENCE</scope>
    <source>
        <strain evidence="3">TRF0915ILg1</strain>
        <tissue evidence="3">Whole body</tissue>
    </source>
</reference>
<feature type="region of interest" description="Disordered" evidence="1">
    <location>
        <begin position="597"/>
        <end position="623"/>
    </location>
</feature>
<evidence type="ECO:0000313" key="4">
    <source>
        <dbReference type="Proteomes" id="UP000801492"/>
    </source>
</evidence>
<evidence type="ECO:0000259" key="2">
    <source>
        <dbReference type="Pfam" id="PF07713"/>
    </source>
</evidence>
<dbReference type="EMBL" id="VTPC01006414">
    <property type="protein sequence ID" value="KAF2894931.1"/>
    <property type="molecule type" value="Genomic_DNA"/>
</dbReference>
<dbReference type="AlphaFoldDB" id="A0A8K0GDE8"/>
<feature type="compositionally biased region" description="Basic and acidic residues" evidence="1">
    <location>
        <begin position="519"/>
        <end position="550"/>
    </location>
</feature>
<dbReference type="GO" id="GO:0005634">
    <property type="term" value="C:nucleus"/>
    <property type="evidence" value="ECO:0007669"/>
    <property type="project" value="TreeGrafter"/>
</dbReference>
<dbReference type="GO" id="GO:0003723">
    <property type="term" value="F:RNA binding"/>
    <property type="evidence" value="ECO:0007669"/>
    <property type="project" value="TreeGrafter"/>
</dbReference>
<feature type="region of interest" description="Disordered" evidence="1">
    <location>
        <begin position="519"/>
        <end position="572"/>
    </location>
</feature>
<accession>A0A8K0GDE8</accession>
<feature type="compositionally biased region" description="Acidic residues" evidence="1">
    <location>
        <begin position="601"/>
        <end position="613"/>
    </location>
</feature>
<name>A0A8K0GDE8_IGNLU</name>
<feature type="compositionally biased region" description="Basic and acidic residues" evidence="1">
    <location>
        <begin position="70"/>
        <end position="89"/>
    </location>
</feature>
<keyword evidence="4" id="KW-1185">Reference proteome</keyword>
<dbReference type="OrthoDB" id="20507at2759"/>
<gene>
    <name evidence="3" type="ORF">ILUMI_11253</name>
</gene>
<feature type="domain" description="G patch" evidence="2">
    <location>
        <begin position="29"/>
        <end position="112"/>
    </location>
</feature>
<feature type="region of interest" description="Disordered" evidence="1">
    <location>
        <begin position="354"/>
        <end position="407"/>
    </location>
</feature>
<dbReference type="Proteomes" id="UP000801492">
    <property type="component" value="Unassembled WGS sequence"/>
</dbReference>
<feature type="compositionally biased region" description="Basic and acidic residues" evidence="1">
    <location>
        <begin position="560"/>
        <end position="572"/>
    </location>
</feature>
<dbReference type="GO" id="GO:0006397">
    <property type="term" value="P:mRNA processing"/>
    <property type="evidence" value="ECO:0007669"/>
    <property type="project" value="InterPro"/>
</dbReference>
<evidence type="ECO:0000256" key="1">
    <source>
        <dbReference type="SAM" id="MobiDB-lite"/>
    </source>
</evidence>
<protein>
    <recommendedName>
        <fullName evidence="2">G patch domain-containing protein</fullName>
    </recommendedName>
</protein>
<feature type="region of interest" description="Disordered" evidence="1">
    <location>
        <begin position="706"/>
        <end position="745"/>
    </location>
</feature>
<dbReference type="PANTHER" id="PTHR13384">
    <property type="entry name" value="G PATCH DOMAIN-CONTAINING PROTEIN 1"/>
    <property type="match status" value="1"/>
</dbReference>
<feature type="compositionally biased region" description="Polar residues" evidence="1">
    <location>
        <begin position="362"/>
        <end position="380"/>
    </location>
</feature>
<feature type="region of interest" description="Disordered" evidence="1">
    <location>
        <begin position="69"/>
        <end position="90"/>
    </location>
</feature>
<feature type="region of interest" description="Disordered" evidence="1">
    <location>
        <begin position="1"/>
        <end position="24"/>
    </location>
</feature>
<dbReference type="Pfam" id="PF07713">
    <property type="entry name" value="DUF1604"/>
    <property type="match status" value="1"/>
</dbReference>
<sequence>MSDTEEQTFYFGTPLEPYDEDAFPKKRPIPLEEQVAKDAQGRRRFHGAFTGGFSAGFFNTVGSVQGWTPREFKSSRSEKAESKQQKPEDFMDEEDLGEFGIAPQAIRATKDYSTSKKRKKQAFIDGPIPGEPVLETLLQAGNETVGYFLMKNMNRKQKTLENLGTNQSGLKVYGCAMPKNLPEDDTFNPSQYNLHAIYVQYLSSAKINTFGLGYVGLDKTHMNLFESTKLTLHERNNKKLSISGQAFGVGAFEDEDEDIYVKDNMSRYDFELTAESSNTDKKNKSRKKENLVLDAFISSKNMLLPKNEFPPPVIPASFTGKHNVKKSRFEPLPEETEISSRKDMTALIRNKYLGEDRLEKTPTPSNQQHKQSAPNQVNQQKNDKNSSSVEEEPQEKKEEPSTSSGLIFDRFVSAKEDDDPTNILEEVKRSETTHGTKEMHAAVKLKMFGPLTRTTISWQPCSLLCKRFNVPEPTFDELNTQKNKKRTKNLIFEYQKHVDKDSSAYKPGLSIQTDTIKTETEVMDEEPTKPENVVKEESATSHMESEKLIQEESTTSLQTEEQKEKENKADSSDKIIDLTDRVDVSKNTDLFKAVFLSSSESESENEDTNDKEEEERKEVLTANVVSEPLVPKIKSTKEGILSNIDFSKFNFSNKTSEKNEKQTQGQTESVNIQAATDSCSNIYGPKLPSSAASNFKPVVVEEVTNNDEWVEKDLLGEKHKKHKKKHKKEKDKDKPKKKHKHKSKR</sequence>
<feature type="compositionally biased region" description="Basic residues" evidence="1">
    <location>
        <begin position="718"/>
        <end position="745"/>
    </location>
</feature>
<dbReference type="PANTHER" id="PTHR13384:SF19">
    <property type="entry name" value="G PATCH DOMAIN-CONTAINING PROTEIN 1"/>
    <property type="match status" value="1"/>
</dbReference>